<dbReference type="InterPro" id="IPR036390">
    <property type="entry name" value="WH_DNA-bd_sf"/>
</dbReference>
<dbReference type="InterPro" id="IPR026881">
    <property type="entry name" value="WYL_dom"/>
</dbReference>
<keyword evidence="3" id="KW-0238">DNA-binding</keyword>
<dbReference type="Pfam" id="PF08279">
    <property type="entry name" value="HTH_11"/>
    <property type="match status" value="1"/>
</dbReference>
<comment type="caution">
    <text evidence="3">The sequence shown here is derived from an EMBL/GenBank/DDBJ whole genome shotgun (WGS) entry which is preliminary data.</text>
</comment>
<organism evidence="3 4">
    <name type="scientific">Roseateles toxinivorans</name>
    <dbReference type="NCBI Taxonomy" id="270368"/>
    <lineage>
        <taxon>Bacteria</taxon>
        <taxon>Pseudomonadati</taxon>
        <taxon>Pseudomonadota</taxon>
        <taxon>Betaproteobacteria</taxon>
        <taxon>Burkholderiales</taxon>
        <taxon>Sphaerotilaceae</taxon>
        <taxon>Roseateles</taxon>
    </lineage>
</organism>
<name>A0A4R6QNE3_9BURK</name>
<feature type="domain" description="Helix-turn-helix type 11" evidence="1">
    <location>
        <begin position="9"/>
        <end position="62"/>
    </location>
</feature>
<dbReference type="PROSITE" id="PS52050">
    <property type="entry name" value="WYL"/>
    <property type="match status" value="1"/>
</dbReference>
<evidence type="ECO:0000259" key="2">
    <source>
        <dbReference type="Pfam" id="PF13280"/>
    </source>
</evidence>
<dbReference type="Pfam" id="PF13280">
    <property type="entry name" value="WYL"/>
    <property type="match status" value="1"/>
</dbReference>
<dbReference type="InParanoid" id="A0A4R6QNE3"/>
<gene>
    <name evidence="3" type="ORF">DES47_102241</name>
</gene>
<proteinExistence type="predicted"/>
<dbReference type="PANTHER" id="PTHR34580">
    <property type="match status" value="1"/>
</dbReference>
<dbReference type="PANTHER" id="PTHR34580:SF3">
    <property type="entry name" value="PROTEIN PAFB"/>
    <property type="match status" value="1"/>
</dbReference>
<dbReference type="GO" id="GO:0003677">
    <property type="term" value="F:DNA binding"/>
    <property type="evidence" value="ECO:0007669"/>
    <property type="project" value="UniProtKB-KW"/>
</dbReference>
<dbReference type="Proteomes" id="UP000295361">
    <property type="component" value="Unassembled WGS sequence"/>
</dbReference>
<evidence type="ECO:0000259" key="1">
    <source>
        <dbReference type="Pfam" id="PF08279"/>
    </source>
</evidence>
<evidence type="ECO:0000313" key="4">
    <source>
        <dbReference type="Proteomes" id="UP000295361"/>
    </source>
</evidence>
<accession>A0A4R6QNE3</accession>
<evidence type="ECO:0000313" key="3">
    <source>
        <dbReference type="EMBL" id="TDP72496.1"/>
    </source>
</evidence>
<dbReference type="Gene3D" id="1.10.10.10">
    <property type="entry name" value="Winged helix-like DNA-binding domain superfamily/Winged helix DNA-binding domain"/>
    <property type="match status" value="1"/>
</dbReference>
<dbReference type="InterPro" id="IPR013196">
    <property type="entry name" value="HTH_11"/>
</dbReference>
<dbReference type="SUPFAM" id="SSF46785">
    <property type="entry name" value="Winged helix' DNA-binding domain"/>
    <property type="match status" value="1"/>
</dbReference>
<dbReference type="EMBL" id="SNXS01000002">
    <property type="protein sequence ID" value="TDP72496.1"/>
    <property type="molecule type" value="Genomic_DNA"/>
</dbReference>
<protein>
    <submittedName>
        <fullName evidence="3">Putative DNA-binding transcriptional regulator YafY</fullName>
    </submittedName>
</protein>
<sequence>MRGMSRASRLLDLLQLLRRHRHPVSGADLAASLKISLRTLYRDIATLQAQGAQIVGEAGVGYVLQPGFTLPPLMFTLDELEALGLGSRWVVARADARLADAAGQALAKISAVLPPELRHELDSHALLVGPSNAGSAADALLATLREAIRGERKIAVRYRDLQGRESQRLLWPFALGFFNKVEVLAAWCELRQAIRNFRTDHILGLELTETRYPRRRQALMKEWRVQEGIPGA</sequence>
<dbReference type="InterPro" id="IPR051534">
    <property type="entry name" value="CBASS_pafABC_assoc_protein"/>
</dbReference>
<feature type="domain" description="WYL" evidence="2">
    <location>
        <begin position="140"/>
        <end position="206"/>
    </location>
</feature>
<dbReference type="InterPro" id="IPR036388">
    <property type="entry name" value="WH-like_DNA-bd_sf"/>
</dbReference>
<keyword evidence="4" id="KW-1185">Reference proteome</keyword>
<reference evidence="3 4" key="1">
    <citation type="submission" date="2019-03" db="EMBL/GenBank/DDBJ databases">
        <title>Genomic Encyclopedia of Type Strains, Phase IV (KMG-IV): sequencing the most valuable type-strain genomes for metagenomic binning, comparative biology and taxonomic classification.</title>
        <authorList>
            <person name="Goeker M."/>
        </authorList>
    </citation>
    <scope>NUCLEOTIDE SEQUENCE [LARGE SCALE GENOMIC DNA]</scope>
    <source>
        <strain evidence="3 4">DSM 16998</strain>
    </source>
</reference>
<dbReference type="AlphaFoldDB" id="A0A4R6QNE3"/>